<name>A0A843YKV5_9BURK</name>
<sequence length="93" mass="10649">MIKTFKHKGLKVFFETGSVVGIQAAHAPRLAEMLRRLNRVTNAQGMNLPGWKFHSLKGKELKGHFSVWANGNWRMTFAFDGEDAVLVDYQDYH</sequence>
<dbReference type="InterPro" id="IPR035093">
    <property type="entry name" value="RelE/ParE_toxin_dom_sf"/>
</dbReference>
<dbReference type="RefSeq" id="WP_153234072.1">
    <property type="nucleotide sequence ID" value="NZ_WINI01000003.1"/>
</dbReference>
<evidence type="ECO:0000313" key="2">
    <source>
        <dbReference type="Proteomes" id="UP000451565"/>
    </source>
</evidence>
<reference evidence="1 2" key="1">
    <citation type="submission" date="2019-10" db="EMBL/GenBank/DDBJ databases">
        <title>Glaciimonas soli sp. nov., a psychrophilic bacterium isolated from the forest soil of a high elevation mountain in Taiwan.</title>
        <authorList>
            <person name="Wang L.-T."/>
            <person name="Shieh W.Y."/>
        </authorList>
    </citation>
    <scope>NUCLEOTIDE SEQUENCE [LARGE SCALE GENOMIC DNA]</scope>
    <source>
        <strain evidence="1 2">GS1</strain>
    </source>
</reference>
<dbReference type="EMBL" id="WINI01000003">
    <property type="protein sequence ID" value="MQR00479.1"/>
    <property type="molecule type" value="Genomic_DNA"/>
</dbReference>
<dbReference type="Gene3D" id="3.30.2310.20">
    <property type="entry name" value="RelE-like"/>
    <property type="match status" value="1"/>
</dbReference>
<evidence type="ECO:0000313" key="1">
    <source>
        <dbReference type="EMBL" id="MQR00479.1"/>
    </source>
</evidence>
<dbReference type="AlphaFoldDB" id="A0A843YKV5"/>
<protein>
    <submittedName>
        <fullName evidence="1">Peptidase</fullName>
    </submittedName>
</protein>
<proteinExistence type="predicted"/>
<dbReference type="SUPFAM" id="SSF143011">
    <property type="entry name" value="RelE-like"/>
    <property type="match status" value="1"/>
</dbReference>
<organism evidence="1 2">
    <name type="scientific">Glaciimonas soli</name>
    <dbReference type="NCBI Taxonomy" id="2590999"/>
    <lineage>
        <taxon>Bacteria</taxon>
        <taxon>Pseudomonadati</taxon>
        <taxon>Pseudomonadota</taxon>
        <taxon>Betaproteobacteria</taxon>
        <taxon>Burkholderiales</taxon>
        <taxon>Oxalobacteraceae</taxon>
        <taxon>Glaciimonas</taxon>
    </lineage>
</organism>
<dbReference type="OrthoDB" id="9801102at2"/>
<dbReference type="InterPro" id="IPR007711">
    <property type="entry name" value="HigB-1"/>
</dbReference>
<dbReference type="Pfam" id="PF05015">
    <property type="entry name" value="HigB-like_toxin"/>
    <property type="match status" value="1"/>
</dbReference>
<keyword evidence="2" id="KW-1185">Reference proteome</keyword>
<gene>
    <name evidence="1" type="ORF">GEV47_07270</name>
</gene>
<dbReference type="PANTHER" id="PTHR40266">
    <property type="entry name" value="TOXIN HIGB-1"/>
    <property type="match status" value="1"/>
</dbReference>
<comment type="caution">
    <text evidence="1">The sequence shown here is derived from an EMBL/GenBank/DDBJ whole genome shotgun (WGS) entry which is preliminary data.</text>
</comment>
<dbReference type="PANTHER" id="PTHR40266:SF2">
    <property type="entry name" value="TOXIN HIGB-1"/>
    <property type="match status" value="1"/>
</dbReference>
<accession>A0A843YKV5</accession>
<dbReference type="Proteomes" id="UP000451565">
    <property type="component" value="Unassembled WGS sequence"/>
</dbReference>